<evidence type="ECO:0000256" key="1">
    <source>
        <dbReference type="ARBA" id="ARBA00022737"/>
    </source>
</evidence>
<evidence type="ECO:0000256" key="4">
    <source>
        <dbReference type="SAM" id="MobiDB-lite"/>
    </source>
</evidence>
<name>A0A9P8MNE1_9HYPO</name>
<dbReference type="PANTHER" id="PTHR24198">
    <property type="entry name" value="ANKYRIN REPEAT AND PROTEIN KINASE DOMAIN-CONTAINING PROTEIN"/>
    <property type="match status" value="1"/>
</dbReference>
<dbReference type="PRINTS" id="PR01415">
    <property type="entry name" value="ANKYRIN"/>
</dbReference>
<dbReference type="SUPFAM" id="SSF48403">
    <property type="entry name" value="Ankyrin repeat"/>
    <property type="match status" value="2"/>
</dbReference>
<dbReference type="Pfam" id="PF12796">
    <property type="entry name" value="Ank_2"/>
    <property type="match status" value="3"/>
</dbReference>
<dbReference type="OrthoDB" id="20872at2759"/>
<accession>A0A9P8MNE1</accession>
<dbReference type="PANTHER" id="PTHR24198:SF165">
    <property type="entry name" value="ANKYRIN REPEAT-CONTAINING PROTEIN-RELATED"/>
    <property type="match status" value="1"/>
</dbReference>
<dbReference type="Pfam" id="PF00023">
    <property type="entry name" value="Ank"/>
    <property type="match status" value="2"/>
</dbReference>
<feature type="repeat" description="ANK" evidence="3">
    <location>
        <begin position="657"/>
        <end position="689"/>
    </location>
</feature>
<feature type="repeat" description="ANK" evidence="3">
    <location>
        <begin position="1031"/>
        <end position="1063"/>
    </location>
</feature>
<dbReference type="EMBL" id="JAIZPD010000015">
    <property type="protein sequence ID" value="KAH0958472.1"/>
    <property type="molecule type" value="Genomic_DNA"/>
</dbReference>
<dbReference type="GeneID" id="68359288"/>
<feature type="compositionally biased region" description="Basic and acidic residues" evidence="4">
    <location>
        <begin position="521"/>
        <end position="537"/>
    </location>
</feature>
<feature type="repeat" description="ANK" evidence="3">
    <location>
        <begin position="998"/>
        <end position="1030"/>
    </location>
</feature>
<dbReference type="SMART" id="SM00248">
    <property type="entry name" value="ANK"/>
    <property type="match status" value="12"/>
</dbReference>
<dbReference type="PROSITE" id="PS50088">
    <property type="entry name" value="ANK_REPEAT"/>
    <property type="match status" value="9"/>
</dbReference>
<evidence type="ECO:0000313" key="6">
    <source>
        <dbReference type="Proteomes" id="UP000824596"/>
    </source>
</evidence>
<keyword evidence="2 3" id="KW-0040">ANK repeat</keyword>
<keyword evidence="6" id="KW-1185">Reference proteome</keyword>
<protein>
    <submittedName>
        <fullName evidence="5">Ankyrin repeats (3 copies) domain-containing protein</fullName>
    </submittedName>
</protein>
<feature type="repeat" description="ANK" evidence="3">
    <location>
        <begin position="724"/>
        <end position="756"/>
    </location>
</feature>
<proteinExistence type="predicted"/>
<organism evidence="5 6">
    <name type="scientific">Hirsutella rhossiliensis</name>
    <dbReference type="NCBI Taxonomy" id="111463"/>
    <lineage>
        <taxon>Eukaryota</taxon>
        <taxon>Fungi</taxon>
        <taxon>Dikarya</taxon>
        <taxon>Ascomycota</taxon>
        <taxon>Pezizomycotina</taxon>
        <taxon>Sordariomycetes</taxon>
        <taxon>Hypocreomycetidae</taxon>
        <taxon>Hypocreales</taxon>
        <taxon>Ophiocordycipitaceae</taxon>
        <taxon>Hirsutella</taxon>
    </lineage>
</organism>
<evidence type="ECO:0000313" key="5">
    <source>
        <dbReference type="EMBL" id="KAH0958472.1"/>
    </source>
</evidence>
<feature type="repeat" description="ANK" evidence="3">
    <location>
        <begin position="858"/>
        <end position="879"/>
    </location>
</feature>
<evidence type="ECO:0000256" key="2">
    <source>
        <dbReference type="ARBA" id="ARBA00023043"/>
    </source>
</evidence>
<feature type="repeat" description="ANK" evidence="3">
    <location>
        <begin position="758"/>
        <end position="790"/>
    </location>
</feature>
<evidence type="ECO:0000256" key="3">
    <source>
        <dbReference type="PROSITE-ProRule" id="PRU00023"/>
    </source>
</evidence>
<dbReference type="Gene3D" id="1.25.40.20">
    <property type="entry name" value="Ankyrin repeat-containing domain"/>
    <property type="match status" value="4"/>
</dbReference>
<reference evidence="5" key="1">
    <citation type="submission" date="2021-09" db="EMBL/GenBank/DDBJ databases">
        <title>A high-quality genome of the endoparasitic fungus Hirsutella rhossiliensis with a comparison of Hirsutella genomes reveals transposable elements contributing to genome size variation.</title>
        <authorList>
            <person name="Lin R."/>
            <person name="Jiao Y."/>
            <person name="Sun X."/>
            <person name="Ling J."/>
            <person name="Xie B."/>
            <person name="Cheng X."/>
        </authorList>
    </citation>
    <scope>NUCLEOTIDE SEQUENCE</scope>
    <source>
        <strain evidence="5">HR02</strain>
    </source>
</reference>
<dbReference type="AlphaFoldDB" id="A0A9P8MNE1"/>
<dbReference type="RefSeq" id="XP_044715985.1">
    <property type="nucleotide sequence ID" value="XM_044868630.1"/>
</dbReference>
<dbReference type="PROSITE" id="PS50297">
    <property type="entry name" value="ANK_REP_REGION"/>
    <property type="match status" value="9"/>
</dbReference>
<feature type="repeat" description="ANK" evidence="3">
    <location>
        <begin position="690"/>
        <end position="722"/>
    </location>
</feature>
<feature type="region of interest" description="Disordered" evidence="4">
    <location>
        <begin position="521"/>
        <end position="543"/>
    </location>
</feature>
<gene>
    <name evidence="5" type="ORF">HRG_10159</name>
</gene>
<dbReference type="Proteomes" id="UP000824596">
    <property type="component" value="Unassembled WGS sequence"/>
</dbReference>
<dbReference type="InterPro" id="IPR002110">
    <property type="entry name" value="Ankyrin_rpt"/>
</dbReference>
<comment type="caution">
    <text evidence="5">The sequence shown here is derived from an EMBL/GenBank/DDBJ whole genome shotgun (WGS) entry which is preliminary data.</text>
</comment>
<feature type="repeat" description="ANK" evidence="3">
    <location>
        <begin position="924"/>
        <end position="956"/>
    </location>
</feature>
<feature type="repeat" description="ANK" evidence="3">
    <location>
        <begin position="624"/>
        <end position="656"/>
    </location>
</feature>
<sequence length="1104" mass="120885">MQPADTQAPTMVSDDMEEIDFMTALTKATKGLNLCPNRVWAVAGRNLSRLMPAHIPAQGHNDEYENHELCTYDLCEYSQRDFTSVAQRHECRDSLCEPLQGPFSRDALHQAAMTGNSTVWRLDGASLVQPPQPYMAISHVWSDGTGTGDWTEGEVNECLFGFFSGIASQFQCDGIWWDTLCIPREKAARSKAIRKIQRNYQDARFTLVHDCFLRNWEWNAENACFALLMSPWFSRGWTALELAKSPKVKVIFRGPSGPLIKDLDDQILANDDGCSDAHKRASDIIRRLRRPIETLDDLLAVLGPRHTSWPKDKAIISGLLVDLDMKSLSLQHGIWQQHIYQGILRKMGKISPGCLFHNAATMSRGFSWCPVDLYKMPRSPSEASLTIDEKGNAIGMWRVIRMHDALQQSFLWNGVHHLTQERLVAALRCPARCVLLAEPGTGPVGKALLVKAMEHKGMPMTLCCQYVGQVWFRQETAQSGNLEDCIEMEAVVLGDVDDELAMATWNAWALVENLQARMDAEDSASKERASTGREEPRNGTPGIALAKVDDVDAVSQRTALHDAIWRGDDDVLLAPGNPRSRDGIGQEPLHLAAERGLADMALSLLNKADSEAERESMLESRCHQRQTALHRGAWGGSVAVVELLLRSGSKTNKKDKGKKIPLHIAAEKGHAAVVRLLLRNKREVYEEDLKTLTSLHYAAMHGHAAVARLLLEAAARIDTKDRIAGWTALHHAAYSGHHEVVKLLLAEGADAGATDDMVGWTPLHMAAMSGRPTAVELLVSHGAVVDARDSKGWTPRRLAAAGRHEAVVKLLPGEDADEGFDERDVDRWTTLHCLAIEGQQQGLVPLMGVPLKSGDNSKGWTPLHCAAKNGLRAVAQLLLMGEETAVEEDDGGRKGFWQGAGRRLKTFKKASVPRHGVLEARNKGGRTPLQLAAKTGQAAIARLLLETGANQDAKDLLQATPLHLTTVKTRSGISEWGQAAVARLLVEAGANKETRDHSNLTPLGRAAASGHYPVARLLVGAGADKEAKTKTWKTPLFLASANDHKQVSRLLIEAGANKEDARSVLGVPRPFAKRLGQTAGYAAGMGQVAVGVMGSYTMGKNVKF</sequence>
<keyword evidence="1" id="KW-0677">Repeat</keyword>
<dbReference type="InterPro" id="IPR036770">
    <property type="entry name" value="Ankyrin_rpt-contain_sf"/>
</dbReference>